<gene>
    <name evidence="3" type="ORF">ES675_06520</name>
</gene>
<dbReference type="EMBL" id="VSKL01000002">
    <property type="protein sequence ID" value="TYB73310.1"/>
    <property type="molecule type" value="Genomic_DNA"/>
</dbReference>
<feature type="transmembrane region" description="Helical" evidence="1">
    <location>
        <begin position="30"/>
        <end position="50"/>
    </location>
</feature>
<keyword evidence="1" id="KW-1133">Transmembrane helix</keyword>
<comment type="caution">
    <text evidence="3">The sequence shown here is derived from an EMBL/GenBank/DDBJ whole genome shotgun (WGS) entry which is preliminary data.</text>
</comment>
<accession>A0A5D0QVX4</accession>
<protein>
    <submittedName>
        <fullName evidence="3">DUF2892 domain-containing protein</fullName>
    </submittedName>
</protein>
<evidence type="ECO:0000259" key="2">
    <source>
        <dbReference type="Pfam" id="PF11127"/>
    </source>
</evidence>
<sequence length="75" mass="8445">MLNTYFRIIVGTMVLLSVVLTAYVDPNWMWFTVFIGVNLIQSAFTKWCLLETILQKLGLKKDGSSGCSIPNTSKK</sequence>
<dbReference type="RefSeq" id="WP_066249680.1">
    <property type="nucleotide sequence ID" value="NZ_VSKL01000002.1"/>
</dbReference>
<reference evidence="3 4" key="1">
    <citation type="submission" date="2019-08" db="EMBL/GenBank/DDBJ databases">
        <title>Genomes of Antarctic Bizionia species.</title>
        <authorList>
            <person name="Bowman J.P."/>
        </authorList>
    </citation>
    <scope>NUCLEOTIDE SEQUENCE [LARGE SCALE GENOMIC DNA]</scope>
    <source>
        <strain evidence="3 4">APA-1</strain>
    </source>
</reference>
<dbReference type="AlphaFoldDB" id="A0A5D0QVX4"/>
<dbReference type="InterPro" id="IPR021309">
    <property type="entry name" value="YgaP-like_TM"/>
</dbReference>
<organism evidence="3 4">
    <name type="scientific">Bizionia algoritergicola</name>
    <dbReference type="NCBI Taxonomy" id="291187"/>
    <lineage>
        <taxon>Bacteria</taxon>
        <taxon>Pseudomonadati</taxon>
        <taxon>Bacteroidota</taxon>
        <taxon>Flavobacteriia</taxon>
        <taxon>Flavobacteriales</taxon>
        <taxon>Flavobacteriaceae</taxon>
        <taxon>Bizionia</taxon>
    </lineage>
</organism>
<name>A0A5D0QVX4_9FLAO</name>
<dbReference type="Proteomes" id="UP000324358">
    <property type="component" value="Unassembled WGS sequence"/>
</dbReference>
<keyword evidence="4" id="KW-1185">Reference proteome</keyword>
<keyword evidence="1" id="KW-0812">Transmembrane</keyword>
<feature type="domain" description="Inner membrane protein YgaP-like transmembrane" evidence="2">
    <location>
        <begin position="5"/>
        <end position="55"/>
    </location>
</feature>
<evidence type="ECO:0000313" key="4">
    <source>
        <dbReference type="Proteomes" id="UP000324358"/>
    </source>
</evidence>
<proteinExistence type="predicted"/>
<dbReference type="OrthoDB" id="9799383at2"/>
<feature type="transmembrane region" description="Helical" evidence="1">
    <location>
        <begin position="5"/>
        <end position="24"/>
    </location>
</feature>
<evidence type="ECO:0000256" key="1">
    <source>
        <dbReference type="SAM" id="Phobius"/>
    </source>
</evidence>
<dbReference type="Pfam" id="PF11127">
    <property type="entry name" value="YgaP-like_TM"/>
    <property type="match status" value="1"/>
</dbReference>
<dbReference type="Gene3D" id="6.10.140.1340">
    <property type="match status" value="1"/>
</dbReference>
<keyword evidence="1" id="KW-0472">Membrane</keyword>
<evidence type="ECO:0000313" key="3">
    <source>
        <dbReference type="EMBL" id="TYB73310.1"/>
    </source>
</evidence>